<evidence type="ECO:0000259" key="5">
    <source>
        <dbReference type="PROSITE" id="PS51473"/>
    </source>
</evidence>
<sequence length="309" mass="31686">MALSGRLLLFLSLVAMTAVTGTSDIIVTRCYPPPTPAVNASTSTSAFRRDLLSLLDALPSAAAPTGFASMRTGGSSARGLCFGDPAPGPCLRCLSDTARKIADLCDDANRRAGFLTDGCFLGYAGTNASSAGADDTDISGVTFSGDAVPCIDAVDVQRLVAVARSLVPLSANGQVAAADATATATNGDTVRVLAQCATDRAPAECARCLRDSSLLMAKSWGLTFADGAVQGSVAEVLGPNCYLRFQISAPPLPVGEKIRRMVKDHIVLTVCIGFILAVAIVVPVVHACRMVTRKLAENAAAAPAAEGKP</sequence>
<evidence type="ECO:0000256" key="3">
    <source>
        <dbReference type="SAM" id="Phobius"/>
    </source>
</evidence>
<feature type="signal peptide" evidence="4">
    <location>
        <begin position="1"/>
        <end position="21"/>
    </location>
</feature>
<evidence type="ECO:0000313" key="7">
    <source>
        <dbReference type="EnsemblPlants" id="HORVU.MOREX.r3.2HG0185800.1"/>
    </source>
</evidence>
<dbReference type="AlphaFoldDB" id="F2EHT6"/>
<protein>
    <submittedName>
        <fullName evidence="6">Predicted protein</fullName>
    </submittedName>
</protein>
<dbReference type="Proteomes" id="UP000011116">
    <property type="component" value="Chromosome 2H"/>
</dbReference>
<keyword evidence="3" id="KW-0472">Membrane</keyword>
<dbReference type="PANTHER" id="PTHR32099">
    <property type="entry name" value="CYSTEINE-RICH REPEAT SECRETORY PROTEIN"/>
    <property type="match status" value="1"/>
</dbReference>
<reference evidence="6" key="1">
    <citation type="journal article" date="2011" name="Plant Physiol.">
        <title>Comprehensive sequence analysis of 24,783 barley full-length cDNAs derived from 12 clone libraries.</title>
        <authorList>
            <person name="Matsumoto T."/>
            <person name="Tanaka T."/>
            <person name="Sakai H."/>
            <person name="Amano N."/>
            <person name="Kanamori H."/>
            <person name="Kurita K."/>
            <person name="Kikuta A."/>
            <person name="Kamiya K."/>
            <person name="Yamamoto M."/>
            <person name="Ikawa H."/>
            <person name="Fujii N."/>
            <person name="Hori K."/>
            <person name="Itoh T."/>
            <person name="Sato K."/>
        </authorList>
    </citation>
    <scope>NUCLEOTIDE SEQUENCE</scope>
    <source>
        <tissue evidence="6">Flower</tissue>
    </source>
</reference>
<keyword evidence="3" id="KW-1133">Transmembrane helix</keyword>
<dbReference type="CDD" id="cd23509">
    <property type="entry name" value="Gnk2-like"/>
    <property type="match status" value="1"/>
</dbReference>
<organism evidence="6">
    <name type="scientific">Hordeum vulgare subsp. vulgare</name>
    <name type="common">Domesticated barley</name>
    <dbReference type="NCBI Taxonomy" id="112509"/>
    <lineage>
        <taxon>Eukaryota</taxon>
        <taxon>Viridiplantae</taxon>
        <taxon>Streptophyta</taxon>
        <taxon>Embryophyta</taxon>
        <taxon>Tracheophyta</taxon>
        <taxon>Spermatophyta</taxon>
        <taxon>Magnoliopsida</taxon>
        <taxon>Liliopsida</taxon>
        <taxon>Poales</taxon>
        <taxon>Poaceae</taxon>
        <taxon>BOP clade</taxon>
        <taxon>Pooideae</taxon>
        <taxon>Triticodae</taxon>
        <taxon>Triticeae</taxon>
        <taxon>Hordeinae</taxon>
        <taxon>Hordeum</taxon>
    </lineage>
</organism>
<proteinExistence type="evidence at transcript level"/>
<name>F2EHT6_HORVV</name>
<feature type="chain" id="PRO_5043303122" evidence="4">
    <location>
        <begin position="22"/>
        <end position="309"/>
    </location>
</feature>
<evidence type="ECO:0000256" key="1">
    <source>
        <dbReference type="ARBA" id="ARBA00022729"/>
    </source>
</evidence>
<dbReference type="PANTHER" id="PTHR32099:SF44">
    <property type="entry name" value="GNK2-HOMOLOGOUS DOMAIN-CONTAINING PROTEIN"/>
    <property type="match status" value="1"/>
</dbReference>
<reference evidence="7" key="4">
    <citation type="submission" date="2022-01" db="UniProtKB">
        <authorList>
            <consortium name="EnsemblPlants"/>
        </authorList>
    </citation>
    <scope>IDENTIFICATION</scope>
    <source>
        <strain evidence="7">subsp. vulgare</strain>
    </source>
</reference>
<evidence type="ECO:0000313" key="8">
    <source>
        <dbReference type="Proteomes" id="UP000011116"/>
    </source>
</evidence>
<keyword evidence="3" id="KW-0812">Transmembrane</keyword>
<evidence type="ECO:0000313" key="6">
    <source>
        <dbReference type="EMBL" id="BAK06908.1"/>
    </source>
</evidence>
<dbReference type="Gene3D" id="3.30.430.20">
    <property type="entry name" value="Gnk2 domain, C-X8-C-X2-C motif"/>
    <property type="match status" value="2"/>
</dbReference>
<reference evidence="7" key="3">
    <citation type="submission" date="2020-10" db="EMBL/GenBank/DDBJ databases">
        <authorList>
            <person name="Scholz U."/>
            <person name="Mascher M."/>
            <person name="Fiebig A."/>
        </authorList>
    </citation>
    <scope>NUCLEOTIDE SEQUENCE [LARGE SCALE GENOMIC DNA]</scope>
    <source>
        <strain evidence="7">cv. Morex</strain>
    </source>
</reference>
<dbReference type="EnsemblPlants" id="HORVU.MOREX.r3.2HG0185800.1">
    <property type="protein sequence ID" value="HORVU.MOREX.r3.2HG0185800.1"/>
    <property type="gene ID" value="HORVU.MOREX.r3.2HG0185800"/>
</dbReference>
<dbReference type="InterPro" id="IPR038408">
    <property type="entry name" value="GNK2_sf"/>
</dbReference>
<keyword evidence="8" id="KW-1185">Reference proteome</keyword>
<dbReference type="KEGG" id="hvg:123430610"/>
<dbReference type="RefSeq" id="XP_044970396.1">
    <property type="nucleotide sequence ID" value="XM_045114461.1"/>
</dbReference>
<accession>F2EHT6</accession>
<gene>
    <name evidence="7" type="primary">LOC123430610</name>
</gene>
<reference evidence="8" key="2">
    <citation type="journal article" date="2012" name="Nature">
        <title>A physical, genetic and functional sequence assembly of the barley genome.</title>
        <authorList>
            <consortium name="The International Barley Genome Sequencing Consortium"/>
            <person name="Mayer K.F."/>
            <person name="Waugh R."/>
            <person name="Brown J.W."/>
            <person name="Schulman A."/>
            <person name="Langridge P."/>
            <person name="Platzer M."/>
            <person name="Fincher G.B."/>
            <person name="Muehlbauer G.J."/>
            <person name="Sato K."/>
            <person name="Close T.J."/>
            <person name="Wise R.P."/>
            <person name="Stein N."/>
        </authorList>
    </citation>
    <scope>NUCLEOTIDE SEQUENCE [LARGE SCALE GENOMIC DNA]</scope>
    <source>
        <strain evidence="8">cv. Morex</strain>
    </source>
</reference>
<dbReference type="PROSITE" id="PS51473">
    <property type="entry name" value="GNK2"/>
    <property type="match status" value="2"/>
</dbReference>
<dbReference type="EMBL" id="AK375713">
    <property type="protein sequence ID" value="BAK06908.1"/>
    <property type="molecule type" value="mRNA"/>
</dbReference>
<evidence type="ECO:0000256" key="2">
    <source>
        <dbReference type="ARBA" id="ARBA00022737"/>
    </source>
</evidence>
<dbReference type="GeneID" id="123430610"/>
<evidence type="ECO:0000256" key="4">
    <source>
        <dbReference type="SAM" id="SignalP"/>
    </source>
</evidence>
<dbReference type="SMR" id="F2EHT6"/>
<dbReference type="OrthoDB" id="668810at2759"/>
<feature type="transmembrane region" description="Helical" evidence="3">
    <location>
        <begin position="266"/>
        <end position="285"/>
    </location>
</feature>
<dbReference type="Gramene" id="HORVU.MOREX.r2.2HG0153860.1">
    <property type="protein sequence ID" value="HORVU.MOREX.r2.2HG0153860.1"/>
    <property type="gene ID" value="HORVU.MOREX.r2.2HG0153860"/>
</dbReference>
<keyword evidence="2" id="KW-0677">Repeat</keyword>
<feature type="domain" description="Gnk2-homologous" evidence="5">
    <location>
        <begin position="29"/>
        <end position="128"/>
    </location>
</feature>
<dbReference type="InterPro" id="IPR002902">
    <property type="entry name" value="GNK2"/>
</dbReference>
<dbReference type="Pfam" id="PF01657">
    <property type="entry name" value="Stress-antifung"/>
    <property type="match status" value="1"/>
</dbReference>
<dbReference type="Gramene" id="HORVU.MOREX.r3.2HG0185800.1">
    <property type="protein sequence ID" value="HORVU.MOREX.r3.2HG0185800.1"/>
    <property type="gene ID" value="HORVU.MOREX.r3.2HG0185800"/>
</dbReference>
<keyword evidence="1 4" id="KW-0732">Signal</keyword>
<feature type="domain" description="Gnk2-homologous" evidence="5">
    <location>
        <begin position="136"/>
        <end position="250"/>
    </location>
</feature>